<gene>
    <name evidence="2" type="ORF">PV327_002822</name>
</gene>
<comment type="caution">
    <text evidence="2">The sequence shown here is derived from an EMBL/GenBank/DDBJ whole genome shotgun (WGS) entry which is preliminary data.</text>
</comment>
<organism evidence="2 3">
    <name type="scientific">Microctonus hyperodae</name>
    <name type="common">Parasitoid wasp</name>
    <dbReference type="NCBI Taxonomy" id="165561"/>
    <lineage>
        <taxon>Eukaryota</taxon>
        <taxon>Metazoa</taxon>
        <taxon>Ecdysozoa</taxon>
        <taxon>Arthropoda</taxon>
        <taxon>Hexapoda</taxon>
        <taxon>Insecta</taxon>
        <taxon>Pterygota</taxon>
        <taxon>Neoptera</taxon>
        <taxon>Endopterygota</taxon>
        <taxon>Hymenoptera</taxon>
        <taxon>Apocrita</taxon>
        <taxon>Ichneumonoidea</taxon>
        <taxon>Braconidae</taxon>
        <taxon>Euphorinae</taxon>
        <taxon>Microctonus</taxon>
    </lineage>
</organism>
<evidence type="ECO:0000256" key="1">
    <source>
        <dbReference type="SAM" id="SignalP"/>
    </source>
</evidence>
<dbReference type="EMBL" id="JAQQBR010001831">
    <property type="protein sequence ID" value="KAK0169076.1"/>
    <property type="molecule type" value="Genomic_DNA"/>
</dbReference>
<dbReference type="Proteomes" id="UP001168972">
    <property type="component" value="Unassembled WGS sequence"/>
</dbReference>
<feature type="signal peptide" evidence="1">
    <location>
        <begin position="1"/>
        <end position="20"/>
    </location>
</feature>
<name>A0AA39KPS7_MICHY</name>
<accession>A0AA39KPS7</accession>
<protein>
    <recommendedName>
        <fullName evidence="4">Prokineticin domain-containing protein</fullName>
    </recommendedName>
</protein>
<dbReference type="Gene3D" id="2.10.80.10">
    <property type="entry name" value="Lipase, subunit A"/>
    <property type="match status" value="1"/>
</dbReference>
<dbReference type="AlphaFoldDB" id="A0AA39KPS7"/>
<sequence>MTVRYIFIMGLLLFVNYCNTSPSKRSSVNKPKANSTWLGDHCTKDSDCNFGECCIYRPDRFSIPGCRRLENENDNCIPTASTLNTTLFYPDGTQLELFDVHRILCPCGENLRCDKDGICTFNNIIEGSIDIDKIINN</sequence>
<reference evidence="2" key="1">
    <citation type="journal article" date="2023" name="bioRxiv">
        <title>Scaffold-level genome assemblies of two parasitoid biocontrol wasps reveal the parthenogenesis mechanism and an associated novel virus.</title>
        <authorList>
            <person name="Inwood S."/>
            <person name="Skelly J."/>
            <person name="Guhlin J."/>
            <person name="Harrop T."/>
            <person name="Goldson S."/>
            <person name="Dearden P."/>
        </authorList>
    </citation>
    <scope>NUCLEOTIDE SEQUENCE</scope>
    <source>
        <strain evidence="2">Lincoln</strain>
        <tissue evidence="2">Whole body</tissue>
    </source>
</reference>
<evidence type="ECO:0000313" key="2">
    <source>
        <dbReference type="EMBL" id="KAK0169076.1"/>
    </source>
</evidence>
<evidence type="ECO:0008006" key="4">
    <source>
        <dbReference type="Google" id="ProtNLM"/>
    </source>
</evidence>
<keyword evidence="1" id="KW-0732">Signal</keyword>
<keyword evidence="3" id="KW-1185">Reference proteome</keyword>
<proteinExistence type="predicted"/>
<evidence type="ECO:0000313" key="3">
    <source>
        <dbReference type="Proteomes" id="UP001168972"/>
    </source>
</evidence>
<reference evidence="2" key="2">
    <citation type="submission" date="2023-03" db="EMBL/GenBank/DDBJ databases">
        <authorList>
            <person name="Inwood S.N."/>
            <person name="Skelly J.G."/>
            <person name="Guhlin J."/>
            <person name="Harrop T.W.R."/>
            <person name="Goldson S.G."/>
            <person name="Dearden P.K."/>
        </authorList>
    </citation>
    <scope>NUCLEOTIDE SEQUENCE</scope>
    <source>
        <strain evidence="2">Lincoln</strain>
        <tissue evidence="2">Whole body</tissue>
    </source>
</reference>
<feature type="chain" id="PRO_5041241021" description="Prokineticin domain-containing protein" evidence="1">
    <location>
        <begin position="21"/>
        <end position="137"/>
    </location>
</feature>